<evidence type="ECO:0000313" key="3">
    <source>
        <dbReference type="Proteomes" id="UP000253090"/>
    </source>
</evidence>
<dbReference type="Proteomes" id="UP000253090">
    <property type="component" value="Unassembled WGS sequence"/>
</dbReference>
<keyword evidence="3" id="KW-1185">Reference proteome</keyword>
<accession>A0A369BQP1</accession>
<name>A0A369BQP1_9BACL</name>
<keyword evidence="1" id="KW-0472">Membrane</keyword>
<dbReference type="OrthoDB" id="2666938at2"/>
<evidence type="ECO:0000256" key="1">
    <source>
        <dbReference type="SAM" id="Phobius"/>
    </source>
</evidence>
<dbReference type="AlphaFoldDB" id="A0A369BQP1"/>
<feature type="transmembrane region" description="Helical" evidence="1">
    <location>
        <begin position="12"/>
        <end position="36"/>
    </location>
</feature>
<protein>
    <submittedName>
        <fullName evidence="2">Uncharacterized protein</fullName>
    </submittedName>
</protein>
<dbReference type="EMBL" id="QPJW01000001">
    <property type="protein sequence ID" value="RCX22916.1"/>
    <property type="molecule type" value="Genomic_DNA"/>
</dbReference>
<comment type="caution">
    <text evidence="2">The sequence shown here is derived from an EMBL/GenBank/DDBJ whole genome shotgun (WGS) entry which is preliminary data.</text>
</comment>
<organism evidence="2 3">
    <name type="scientific">Fontibacillus phaseoli</name>
    <dbReference type="NCBI Taxonomy" id="1416533"/>
    <lineage>
        <taxon>Bacteria</taxon>
        <taxon>Bacillati</taxon>
        <taxon>Bacillota</taxon>
        <taxon>Bacilli</taxon>
        <taxon>Bacillales</taxon>
        <taxon>Paenibacillaceae</taxon>
        <taxon>Fontibacillus</taxon>
    </lineage>
</organism>
<keyword evidence="1" id="KW-1133">Transmembrane helix</keyword>
<sequence>MDVLNTFGGGSAPVLVLLGMFLLGVAVFTFCFVIAAVNDDSYGFVAIFAVLAVVAVNIAALCFNLREPVQHEVTLRPGYVIDAAKYEIVEQRGQIYVIEEREGAE</sequence>
<reference evidence="2 3" key="1">
    <citation type="submission" date="2018-07" db="EMBL/GenBank/DDBJ databases">
        <title>Genomic Encyclopedia of Type Strains, Phase III (KMG-III): the genomes of soil and plant-associated and newly described type strains.</title>
        <authorList>
            <person name="Whitman W."/>
        </authorList>
    </citation>
    <scope>NUCLEOTIDE SEQUENCE [LARGE SCALE GENOMIC DNA]</scope>
    <source>
        <strain evidence="2 3">CECT 8333</strain>
    </source>
</reference>
<keyword evidence="1" id="KW-0812">Transmembrane</keyword>
<proteinExistence type="predicted"/>
<gene>
    <name evidence="2" type="ORF">DFP94_101505</name>
</gene>
<feature type="transmembrane region" description="Helical" evidence="1">
    <location>
        <begin position="42"/>
        <end position="63"/>
    </location>
</feature>
<evidence type="ECO:0000313" key="2">
    <source>
        <dbReference type="EMBL" id="RCX22916.1"/>
    </source>
</evidence>
<dbReference type="RefSeq" id="WP_114494858.1">
    <property type="nucleotide sequence ID" value="NZ_QPJW01000001.1"/>
</dbReference>